<feature type="compositionally biased region" description="Polar residues" evidence="1">
    <location>
        <begin position="1"/>
        <end position="10"/>
    </location>
</feature>
<dbReference type="Proteomes" id="UP000766336">
    <property type="component" value="Unassembled WGS sequence"/>
</dbReference>
<evidence type="ECO:0000313" key="2">
    <source>
        <dbReference type="EMBL" id="MBS7811229.1"/>
    </source>
</evidence>
<keyword evidence="3" id="KW-1185">Reference proteome</keyword>
<reference evidence="2 3" key="1">
    <citation type="submission" date="2021-05" db="EMBL/GenBank/DDBJ databases">
        <title>Roseococcus sp. XZZS9, whole genome shotgun sequencing project.</title>
        <authorList>
            <person name="Zhao G."/>
            <person name="Shen L."/>
        </authorList>
    </citation>
    <scope>NUCLEOTIDE SEQUENCE [LARGE SCALE GENOMIC DNA]</scope>
    <source>
        <strain evidence="2 3">XZZS9</strain>
    </source>
</reference>
<accession>A0ABS5QC11</accession>
<gene>
    <name evidence="2" type="ORF">KHU32_09795</name>
</gene>
<name>A0ABS5QC11_9PROT</name>
<dbReference type="EMBL" id="JAHCDA010000002">
    <property type="protein sequence ID" value="MBS7811229.1"/>
    <property type="molecule type" value="Genomic_DNA"/>
</dbReference>
<evidence type="ECO:0000313" key="3">
    <source>
        <dbReference type="Proteomes" id="UP000766336"/>
    </source>
</evidence>
<comment type="caution">
    <text evidence="2">The sequence shown here is derived from an EMBL/GenBank/DDBJ whole genome shotgun (WGS) entry which is preliminary data.</text>
</comment>
<proteinExistence type="predicted"/>
<sequence length="159" mass="17357">MQTNPSSPGHRTQAPPQRAKRRFVRPVELRPDPVVRASEDGKTVFVALGGTYGTGKWMTLDASDWAEVRASHGDRWGWNLNGQRRNGRVVCGAGRLAHVARQNGERPTAVLARIIAGAKRGQVVCYRNGSGLDLRRANLAVLSQAEAARRLAALRRLSA</sequence>
<organism evidence="2 3">
    <name type="scientific">Roseococcus pinisoli</name>
    <dbReference type="NCBI Taxonomy" id="2835040"/>
    <lineage>
        <taxon>Bacteria</taxon>
        <taxon>Pseudomonadati</taxon>
        <taxon>Pseudomonadota</taxon>
        <taxon>Alphaproteobacteria</taxon>
        <taxon>Acetobacterales</taxon>
        <taxon>Roseomonadaceae</taxon>
        <taxon>Roseococcus</taxon>
    </lineage>
</organism>
<evidence type="ECO:0000256" key="1">
    <source>
        <dbReference type="SAM" id="MobiDB-lite"/>
    </source>
</evidence>
<protein>
    <recommendedName>
        <fullName evidence="4">HNH endonuclease</fullName>
    </recommendedName>
</protein>
<evidence type="ECO:0008006" key="4">
    <source>
        <dbReference type="Google" id="ProtNLM"/>
    </source>
</evidence>
<feature type="region of interest" description="Disordered" evidence="1">
    <location>
        <begin position="1"/>
        <end position="24"/>
    </location>
</feature>
<dbReference type="RefSeq" id="WP_213669918.1">
    <property type="nucleotide sequence ID" value="NZ_JAHCDA010000002.1"/>
</dbReference>